<keyword evidence="6" id="KW-0067">ATP-binding</keyword>
<proteinExistence type="predicted"/>
<evidence type="ECO:0000313" key="11">
    <source>
        <dbReference type="EMBL" id="EHB05992.1"/>
    </source>
</evidence>
<sequence>MELSGSPQDRVPPPLLLWLTLLAMLGGGGGGGGDRVTGLPRPASKTGSPRGSGRVEAPATRRGQEGVQQPGACAGPPPGNTVQPHGHPGLEPWLRGGNECHRPCTGSQPVYGPFFPGTSTTHTSTPLALILGRDIMTRSLENSILFEGLCDKDRDVWCFDNKQLFTTQWVEKEGDLYTASSQLELEEAIRLCELKKDSELLIHSSLCIPVPCPGEEKSIHHRAAGCWRKLYYLNGHTFQAKPFSRGSYGKILLVQQKESNRMYAMKTLKKEHVNVDWIQREKCILEQASNCPFLIGLHACFQTESRLFLVPDYVSGGDLLFHVQQQIMLSEEHARFYSAEISLAVNYLHQQGILYRSLKLENVLLDSEGHIKLIDFCLCKEGLQPGDMTHTFCGTPNFVAPELLRREDYSFSVDWWNLRVVIYIMMIGEPPFNLDESSGNPYENSTEHVLQVILERDNVIPSFLSVQASSVLEGFLNKDPKERLGCHPHKGFADIQEHPFFQNVDWDMMEQKQVVTPFKPNISEGFDLDNFNPEFTNEPVWLTPDDNDILRKLDGYEFAGFECINHLMMYEEEGV</sequence>
<keyword evidence="2" id="KW-0597">Phosphoprotein</keyword>
<evidence type="ECO:0000256" key="3">
    <source>
        <dbReference type="ARBA" id="ARBA00022679"/>
    </source>
</evidence>
<name>G5B9N1_HETGA</name>
<evidence type="ECO:0000256" key="4">
    <source>
        <dbReference type="ARBA" id="ARBA00022741"/>
    </source>
</evidence>
<dbReference type="Proteomes" id="UP000006813">
    <property type="component" value="Unassembled WGS sequence"/>
</dbReference>
<dbReference type="InParanoid" id="G5B9N1"/>
<dbReference type="AlphaFoldDB" id="G5B9N1"/>
<evidence type="ECO:0000313" key="12">
    <source>
        <dbReference type="Proteomes" id="UP000006813"/>
    </source>
</evidence>
<dbReference type="Gene3D" id="3.30.200.20">
    <property type="entry name" value="Phosphorylase Kinase, domain 1"/>
    <property type="match status" value="1"/>
</dbReference>
<dbReference type="SUPFAM" id="SSF56112">
    <property type="entry name" value="Protein kinase-like (PK-like)"/>
    <property type="match status" value="1"/>
</dbReference>
<keyword evidence="4" id="KW-0547">Nucleotide-binding</keyword>
<dbReference type="InterPro" id="IPR000719">
    <property type="entry name" value="Prot_kinase_dom"/>
</dbReference>
<dbReference type="Pfam" id="PF00069">
    <property type="entry name" value="Pkinase"/>
    <property type="match status" value="1"/>
</dbReference>
<accession>G5B9N1</accession>
<dbReference type="InterPro" id="IPR011009">
    <property type="entry name" value="Kinase-like_dom_sf"/>
</dbReference>
<dbReference type="InterPro" id="IPR017892">
    <property type="entry name" value="Pkinase_C"/>
</dbReference>
<keyword evidence="8" id="KW-0732">Signal</keyword>
<evidence type="ECO:0000256" key="2">
    <source>
        <dbReference type="ARBA" id="ARBA00022553"/>
    </source>
</evidence>
<evidence type="ECO:0000256" key="6">
    <source>
        <dbReference type="ARBA" id="ARBA00022840"/>
    </source>
</evidence>
<reference evidence="11 12" key="1">
    <citation type="journal article" date="2011" name="Nature">
        <title>Genome sequencing reveals insights into physiology and longevity of the naked mole rat.</title>
        <authorList>
            <person name="Kim E.B."/>
            <person name="Fang X."/>
            <person name="Fushan A.A."/>
            <person name="Huang Z."/>
            <person name="Lobanov A.V."/>
            <person name="Han L."/>
            <person name="Marino S.M."/>
            <person name="Sun X."/>
            <person name="Turanov A.A."/>
            <person name="Yang P."/>
            <person name="Yim S.H."/>
            <person name="Zhao X."/>
            <person name="Kasaikina M.V."/>
            <person name="Stoletzki N."/>
            <person name="Peng C."/>
            <person name="Polak P."/>
            <person name="Xiong Z."/>
            <person name="Kiezun A."/>
            <person name="Zhu Y."/>
            <person name="Chen Y."/>
            <person name="Kryukov G.V."/>
            <person name="Zhang Q."/>
            <person name="Peshkin L."/>
            <person name="Yang L."/>
            <person name="Bronson R.T."/>
            <person name="Buffenstein R."/>
            <person name="Wang B."/>
            <person name="Han C."/>
            <person name="Li Q."/>
            <person name="Chen L."/>
            <person name="Zhao W."/>
            <person name="Sunyaev S.R."/>
            <person name="Park T.J."/>
            <person name="Zhang G."/>
            <person name="Wang J."/>
            <person name="Gladyshev V.N."/>
        </authorList>
    </citation>
    <scope>NUCLEOTIDE SEQUENCE [LARGE SCALE GENOMIC DNA]</scope>
</reference>
<evidence type="ECO:0000256" key="7">
    <source>
        <dbReference type="SAM" id="MobiDB-lite"/>
    </source>
</evidence>
<dbReference type="STRING" id="10181.G5B9N1"/>
<dbReference type="GO" id="GO:0005524">
    <property type="term" value="F:ATP binding"/>
    <property type="evidence" value="ECO:0007669"/>
    <property type="project" value="UniProtKB-KW"/>
</dbReference>
<protein>
    <submittedName>
        <fullName evidence="11">Protein kinase C iota type</fullName>
    </submittedName>
</protein>
<dbReference type="PANTHER" id="PTHR24351">
    <property type="entry name" value="RIBOSOMAL PROTEIN S6 KINASE"/>
    <property type="match status" value="1"/>
</dbReference>
<organism evidence="11 12">
    <name type="scientific">Heterocephalus glaber</name>
    <name type="common">Naked mole rat</name>
    <dbReference type="NCBI Taxonomy" id="10181"/>
    <lineage>
        <taxon>Eukaryota</taxon>
        <taxon>Metazoa</taxon>
        <taxon>Chordata</taxon>
        <taxon>Craniata</taxon>
        <taxon>Vertebrata</taxon>
        <taxon>Euteleostomi</taxon>
        <taxon>Mammalia</taxon>
        <taxon>Eutheria</taxon>
        <taxon>Euarchontoglires</taxon>
        <taxon>Glires</taxon>
        <taxon>Rodentia</taxon>
        <taxon>Hystricomorpha</taxon>
        <taxon>Bathyergidae</taxon>
        <taxon>Heterocephalus</taxon>
    </lineage>
</organism>
<keyword evidence="5 11" id="KW-0418">Kinase</keyword>
<feature type="domain" description="AGC-kinase C-terminal" evidence="10">
    <location>
        <begin position="502"/>
        <end position="573"/>
    </location>
</feature>
<dbReference type="InterPro" id="IPR000961">
    <property type="entry name" value="AGC-kinase_C"/>
</dbReference>
<dbReference type="PROSITE" id="PS51285">
    <property type="entry name" value="AGC_KINASE_CTER"/>
    <property type="match status" value="1"/>
</dbReference>
<dbReference type="SUPFAM" id="SSF54277">
    <property type="entry name" value="CAD &amp; PB1 domains"/>
    <property type="match status" value="1"/>
</dbReference>
<dbReference type="FunFam" id="1.10.510.10:FF:000048">
    <property type="entry name" value="Protein kinase C"/>
    <property type="match status" value="1"/>
</dbReference>
<feature type="domain" description="Protein kinase" evidence="9">
    <location>
        <begin position="237"/>
        <end position="501"/>
    </location>
</feature>
<evidence type="ECO:0000259" key="10">
    <source>
        <dbReference type="PROSITE" id="PS51285"/>
    </source>
</evidence>
<gene>
    <name evidence="11" type="ORF">GW7_07246</name>
</gene>
<evidence type="ECO:0000259" key="9">
    <source>
        <dbReference type="PROSITE" id="PS50011"/>
    </source>
</evidence>
<dbReference type="SMART" id="SM00133">
    <property type="entry name" value="S_TK_X"/>
    <property type="match status" value="1"/>
</dbReference>
<dbReference type="EMBL" id="JH169125">
    <property type="protein sequence ID" value="EHB05992.1"/>
    <property type="molecule type" value="Genomic_DNA"/>
</dbReference>
<keyword evidence="1" id="KW-0723">Serine/threonine-protein kinase</keyword>
<evidence type="ECO:0000256" key="8">
    <source>
        <dbReference type="SAM" id="SignalP"/>
    </source>
</evidence>
<feature type="chain" id="PRO_5003474240" evidence="8">
    <location>
        <begin position="31"/>
        <end position="575"/>
    </location>
</feature>
<evidence type="ECO:0000256" key="1">
    <source>
        <dbReference type="ARBA" id="ARBA00022527"/>
    </source>
</evidence>
<dbReference type="Gene3D" id="3.10.20.90">
    <property type="entry name" value="Phosphatidylinositol 3-kinase Catalytic Subunit, Chain A, domain 1"/>
    <property type="match status" value="1"/>
</dbReference>
<feature type="region of interest" description="Disordered" evidence="7">
    <location>
        <begin position="30"/>
        <end position="94"/>
    </location>
</feature>
<feature type="signal peptide" evidence="8">
    <location>
        <begin position="1"/>
        <end position="30"/>
    </location>
</feature>
<dbReference type="PROSITE" id="PS50011">
    <property type="entry name" value="PROTEIN_KINASE_DOM"/>
    <property type="match status" value="1"/>
</dbReference>
<dbReference type="Gene3D" id="1.10.510.10">
    <property type="entry name" value="Transferase(Phosphotransferase) domain 1"/>
    <property type="match status" value="1"/>
</dbReference>
<dbReference type="GO" id="GO:0004674">
    <property type="term" value="F:protein serine/threonine kinase activity"/>
    <property type="evidence" value="ECO:0007669"/>
    <property type="project" value="UniProtKB-KW"/>
</dbReference>
<evidence type="ECO:0000256" key="5">
    <source>
        <dbReference type="ARBA" id="ARBA00022777"/>
    </source>
</evidence>
<dbReference type="Pfam" id="PF00433">
    <property type="entry name" value="Pkinase_C"/>
    <property type="match status" value="1"/>
</dbReference>
<keyword evidence="3" id="KW-0808">Transferase</keyword>